<evidence type="ECO:0000256" key="4">
    <source>
        <dbReference type="RuleBase" id="RU003694"/>
    </source>
</evidence>
<dbReference type="PATRIC" id="fig|953739.5.peg.2017"/>
<sequence>MSTERPRRAVVTGIGVIAPNGLRADAYWKSVREGLGVLDRITREGCEDLPLKVAGEVRGFDPSDLIEEPFLVQTDRFSHYAMAAAQLALDDAGLVHDGPEEPFSIGVVTAAGSGGGEFGQRELQKLWGQGSKFVGPYQSIAWFYAASTGQISIRSGLKGPCGVVASDEAGGLDAIAHAARGVRRGTGAVLVGAAEAPLAPYSMVCQLGYPELSTVEDPDRAYRPFTSAACGFVPAEGGAMLVVEEESRARDRGAAVRAVVAGHGATFTGASRWEESREGLARAIRVALDEAGCAPEEVDVVFADALGVPEADRAEALAIADALGAHATRVAVTAPKAGIGRAYCGAPVLDTAAAVLAMEHGVVPPTPNVFDICHDLDLVMSRARPAELRTALVLSRGLMGSNAALIVRRGDESAR</sequence>
<dbReference type="PROSITE" id="PS52004">
    <property type="entry name" value="KS3_2"/>
    <property type="match status" value="1"/>
</dbReference>
<dbReference type="KEGG" id="sve:SVEN_6795"/>
<dbReference type="EMBL" id="FR845719">
    <property type="protein sequence ID" value="CCA60081.1"/>
    <property type="molecule type" value="Genomic_DNA"/>
</dbReference>
<dbReference type="InterPro" id="IPR016039">
    <property type="entry name" value="Thiolase-like"/>
</dbReference>
<dbReference type="FunFam" id="3.40.47.10:FF:000089">
    <property type="entry name" value="Putative polyketide beta-ketoacyl synthase 2"/>
    <property type="match status" value="1"/>
</dbReference>
<dbReference type="OrthoDB" id="416758at2"/>
<dbReference type="STRING" id="953739.SVEN_6795"/>
<dbReference type="GO" id="GO:0006633">
    <property type="term" value="P:fatty acid biosynthetic process"/>
    <property type="evidence" value="ECO:0007669"/>
    <property type="project" value="TreeGrafter"/>
</dbReference>
<gene>
    <name evidence="6" type="ordered locus">SVEN_6795</name>
</gene>
<dbReference type="GeneID" id="51867314"/>
<evidence type="ECO:0000256" key="1">
    <source>
        <dbReference type="ARBA" id="ARBA00008467"/>
    </source>
</evidence>
<dbReference type="InterPro" id="IPR000794">
    <property type="entry name" value="Beta-ketoacyl_synthase"/>
</dbReference>
<dbReference type="eggNOG" id="COG0304">
    <property type="taxonomic scope" value="Bacteria"/>
</dbReference>
<keyword evidence="3" id="KW-0012">Acyltransferase</keyword>
<dbReference type="InterPro" id="IPR014030">
    <property type="entry name" value="Ketoacyl_synth_N"/>
</dbReference>
<evidence type="ECO:0000256" key="2">
    <source>
        <dbReference type="ARBA" id="ARBA00022679"/>
    </source>
</evidence>
<keyword evidence="7" id="KW-1185">Reference proteome</keyword>
<dbReference type="HOGENOM" id="CLU_000022_69_2_11"/>
<accession>F2RIV5</accession>
<name>F2RIV5_STRVP</name>
<comment type="similarity">
    <text evidence="1 4">Belongs to the thiolase-like superfamily. Beta-ketoacyl-ACP synthases family.</text>
</comment>
<dbReference type="Pfam" id="PF00109">
    <property type="entry name" value="ketoacyl-synt"/>
    <property type="match status" value="1"/>
</dbReference>
<reference evidence="6 7" key="1">
    <citation type="journal article" date="2011" name="BMC Genomics">
        <title>Genome-wide analysis of the role of GlnR in Streptomyces venezuelae provides new insights into global nitrogen regulation in actinomycetes.</title>
        <authorList>
            <person name="Pullan S.T."/>
            <person name="Bibb M.J."/>
            <person name="Merrick M."/>
        </authorList>
    </citation>
    <scope>NUCLEOTIDE SEQUENCE [LARGE SCALE GENOMIC DNA]</scope>
    <source>
        <strain evidence="6">ATCC 10712</strain>
    </source>
</reference>
<proteinExistence type="inferred from homology"/>
<dbReference type="CDD" id="cd00832">
    <property type="entry name" value="CLF"/>
    <property type="match status" value="1"/>
</dbReference>
<dbReference type="SMR" id="F2RIV5"/>
<dbReference type="SMART" id="SM00825">
    <property type="entry name" value="PKS_KS"/>
    <property type="match status" value="1"/>
</dbReference>
<dbReference type="AlphaFoldDB" id="F2RIV5"/>
<dbReference type="Gene3D" id="3.40.47.10">
    <property type="match status" value="2"/>
</dbReference>
<dbReference type="SUPFAM" id="SSF53901">
    <property type="entry name" value="Thiolase-like"/>
    <property type="match status" value="2"/>
</dbReference>
<dbReference type="PANTHER" id="PTHR11712">
    <property type="entry name" value="POLYKETIDE SYNTHASE-RELATED"/>
    <property type="match status" value="1"/>
</dbReference>
<evidence type="ECO:0000313" key="6">
    <source>
        <dbReference type="EMBL" id="CCA60081.1"/>
    </source>
</evidence>
<dbReference type="GO" id="GO:0004315">
    <property type="term" value="F:3-oxoacyl-[acyl-carrier-protein] synthase activity"/>
    <property type="evidence" value="ECO:0007669"/>
    <property type="project" value="TreeGrafter"/>
</dbReference>
<feature type="domain" description="Ketosynthase family 3 (KS3)" evidence="5">
    <location>
        <begin position="6"/>
        <end position="409"/>
    </location>
</feature>
<evidence type="ECO:0000259" key="5">
    <source>
        <dbReference type="PROSITE" id="PS52004"/>
    </source>
</evidence>
<keyword evidence="2 4" id="KW-0808">Transferase</keyword>
<protein>
    <submittedName>
        <fullName evidence="6">Polyketide chain length factor WhiE-CLF</fullName>
    </submittedName>
</protein>
<evidence type="ECO:0000313" key="7">
    <source>
        <dbReference type="Proteomes" id="UP000006854"/>
    </source>
</evidence>
<dbReference type="PANTHER" id="PTHR11712:SF322">
    <property type="entry name" value="POLYKETIDE BETA-KETOACYL SYNTHASE 2-RELATED"/>
    <property type="match status" value="1"/>
</dbReference>
<organism evidence="6 7">
    <name type="scientific">Streptomyces venezuelae (strain ATCC 10712 / CBS 650.69 / DSM 40230 / JCM 4526 / NBRC 13096 / PD 04745)</name>
    <dbReference type="NCBI Taxonomy" id="953739"/>
    <lineage>
        <taxon>Bacteria</taxon>
        <taxon>Bacillati</taxon>
        <taxon>Actinomycetota</taxon>
        <taxon>Actinomycetes</taxon>
        <taxon>Kitasatosporales</taxon>
        <taxon>Streptomycetaceae</taxon>
        <taxon>Streptomyces</taxon>
    </lineage>
</organism>
<dbReference type="RefSeq" id="WP_015037976.1">
    <property type="nucleotide sequence ID" value="NC_018750.1"/>
</dbReference>
<evidence type="ECO:0000256" key="3">
    <source>
        <dbReference type="ARBA" id="ARBA00023315"/>
    </source>
</evidence>
<dbReference type="InterPro" id="IPR020841">
    <property type="entry name" value="PKS_Beta-ketoAc_synthase_dom"/>
</dbReference>
<dbReference type="Pfam" id="PF02801">
    <property type="entry name" value="Ketoacyl-synt_C"/>
    <property type="match status" value="1"/>
</dbReference>
<dbReference type="Proteomes" id="UP000006854">
    <property type="component" value="Chromosome"/>
</dbReference>
<dbReference type="InterPro" id="IPR014031">
    <property type="entry name" value="Ketoacyl_synth_C"/>
</dbReference>